<dbReference type="SMART" id="SM00220">
    <property type="entry name" value="S_TKc"/>
    <property type="match status" value="1"/>
</dbReference>
<feature type="region of interest" description="Disordered" evidence="7">
    <location>
        <begin position="695"/>
        <end position="723"/>
    </location>
</feature>
<dbReference type="EMBL" id="MCFH01000013">
    <property type="protein sequence ID" value="ORX53341.1"/>
    <property type="molecule type" value="Genomic_DNA"/>
</dbReference>
<keyword evidence="3 6" id="KW-0547">Nucleotide-binding</keyword>
<dbReference type="STRING" id="1754191.A0A1Y1VDE0"/>
<reference evidence="9 10" key="1">
    <citation type="submission" date="2016-08" db="EMBL/GenBank/DDBJ databases">
        <title>Genomes of anaerobic fungi encode conserved fungal cellulosomes for biomass hydrolysis.</title>
        <authorList>
            <consortium name="DOE Joint Genome Institute"/>
            <person name="Haitjema C.H."/>
            <person name="Gilmore S.P."/>
            <person name="Henske J.K."/>
            <person name="Solomon K.V."/>
            <person name="De Groot R."/>
            <person name="Kuo A."/>
            <person name="Mondo S.J."/>
            <person name="Salamov A.A."/>
            <person name="Labutti K."/>
            <person name="Zhao Z."/>
            <person name="Chiniquy J."/>
            <person name="Barry K."/>
            <person name="Brewer H.M."/>
            <person name="Purvine S.O."/>
            <person name="Wright A.T."/>
            <person name="Boxma B."/>
            <person name="Van Alen T."/>
            <person name="Hackstein J.H."/>
            <person name="Baker S.E."/>
            <person name="Grigoriev I.V."/>
            <person name="O'Malley M.A."/>
        </authorList>
    </citation>
    <scope>NUCLEOTIDE SEQUENCE [LARGE SCALE GENOMIC DNA]</scope>
    <source>
        <strain evidence="10">finn</strain>
    </source>
</reference>
<feature type="binding site" evidence="6">
    <location>
        <position position="145"/>
    </location>
    <ligand>
        <name>ATP</name>
        <dbReference type="ChEBI" id="CHEBI:30616"/>
    </ligand>
</feature>
<evidence type="ECO:0000256" key="4">
    <source>
        <dbReference type="ARBA" id="ARBA00022777"/>
    </source>
</evidence>
<dbReference type="Pfam" id="PF00069">
    <property type="entry name" value="Pkinase"/>
    <property type="match status" value="1"/>
</dbReference>
<comment type="caution">
    <text evidence="9">The sequence shown here is derived from an EMBL/GenBank/DDBJ whole genome shotgun (WGS) entry which is preliminary data.</text>
</comment>
<organism evidence="9 10">
    <name type="scientific">Piromyces finnis</name>
    <dbReference type="NCBI Taxonomy" id="1754191"/>
    <lineage>
        <taxon>Eukaryota</taxon>
        <taxon>Fungi</taxon>
        <taxon>Fungi incertae sedis</taxon>
        <taxon>Chytridiomycota</taxon>
        <taxon>Chytridiomycota incertae sedis</taxon>
        <taxon>Neocallimastigomycetes</taxon>
        <taxon>Neocallimastigales</taxon>
        <taxon>Neocallimastigaceae</taxon>
        <taxon>Piromyces</taxon>
    </lineage>
</organism>
<dbReference type="PROSITE" id="PS00108">
    <property type="entry name" value="PROTEIN_KINASE_ST"/>
    <property type="match status" value="1"/>
</dbReference>
<dbReference type="GO" id="GO:0004674">
    <property type="term" value="F:protein serine/threonine kinase activity"/>
    <property type="evidence" value="ECO:0007669"/>
    <property type="project" value="UniProtKB-KW"/>
</dbReference>
<dbReference type="OrthoDB" id="9332038at2759"/>
<dbReference type="Gene3D" id="1.10.510.10">
    <property type="entry name" value="Transferase(Phosphotransferase) domain 1"/>
    <property type="match status" value="1"/>
</dbReference>
<evidence type="ECO:0000256" key="5">
    <source>
        <dbReference type="ARBA" id="ARBA00022840"/>
    </source>
</evidence>
<keyword evidence="5 6" id="KW-0067">ATP-binding</keyword>
<reference evidence="9 10" key="2">
    <citation type="submission" date="2016-08" db="EMBL/GenBank/DDBJ databases">
        <title>Pervasive Adenine N6-methylation of Active Genes in Fungi.</title>
        <authorList>
            <consortium name="DOE Joint Genome Institute"/>
            <person name="Mondo S.J."/>
            <person name="Dannebaum R.O."/>
            <person name="Kuo R.C."/>
            <person name="Labutti K."/>
            <person name="Haridas S."/>
            <person name="Kuo A."/>
            <person name="Salamov A."/>
            <person name="Ahrendt S.R."/>
            <person name="Lipzen A."/>
            <person name="Sullivan W."/>
            <person name="Andreopoulos W.B."/>
            <person name="Clum A."/>
            <person name="Lindquist E."/>
            <person name="Daum C."/>
            <person name="Ramamoorthy G.K."/>
            <person name="Gryganskyi A."/>
            <person name="Culley D."/>
            <person name="Magnuson J.K."/>
            <person name="James T.Y."/>
            <person name="O'Malley M.A."/>
            <person name="Stajich J.E."/>
            <person name="Spatafora J.W."/>
            <person name="Visel A."/>
            <person name="Grigoriev I.V."/>
        </authorList>
    </citation>
    <scope>NUCLEOTIDE SEQUENCE [LARGE SCALE GENOMIC DNA]</scope>
    <source>
        <strain evidence="10">finn</strain>
    </source>
</reference>
<evidence type="ECO:0000256" key="2">
    <source>
        <dbReference type="ARBA" id="ARBA00022679"/>
    </source>
</evidence>
<feature type="domain" description="Protein kinase" evidence="8">
    <location>
        <begin position="116"/>
        <end position="442"/>
    </location>
</feature>
<dbReference type="Proteomes" id="UP000193719">
    <property type="component" value="Unassembled WGS sequence"/>
</dbReference>
<dbReference type="AlphaFoldDB" id="A0A1Y1VDE0"/>
<keyword evidence="1" id="KW-0723">Serine/threonine-protein kinase</keyword>
<evidence type="ECO:0000256" key="6">
    <source>
        <dbReference type="PROSITE-ProRule" id="PRU10141"/>
    </source>
</evidence>
<feature type="region of interest" description="Disordered" evidence="7">
    <location>
        <begin position="493"/>
        <end position="522"/>
    </location>
</feature>
<evidence type="ECO:0000313" key="9">
    <source>
        <dbReference type="EMBL" id="ORX53341.1"/>
    </source>
</evidence>
<dbReference type="InterPro" id="IPR000719">
    <property type="entry name" value="Prot_kinase_dom"/>
</dbReference>
<dbReference type="GO" id="GO:0005524">
    <property type="term" value="F:ATP binding"/>
    <property type="evidence" value="ECO:0007669"/>
    <property type="project" value="UniProtKB-UniRule"/>
</dbReference>
<dbReference type="InterPro" id="IPR008271">
    <property type="entry name" value="Ser/Thr_kinase_AS"/>
</dbReference>
<dbReference type="InterPro" id="IPR011009">
    <property type="entry name" value="Kinase-like_dom_sf"/>
</dbReference>
<dbReference type="PANTHER" id="PTHR24058:SF28">
    <property type="entry name" value="SERINE_THREONINE-PROTEIN KINASE MINIBRAIN"/>
    <property type="match status" value="1"/>
</dbReference>
<dbReference type="SUPFAM" id="SSF56112">
    <property type="entry name" value="Protein kinase-like (PK-like)"/>
    <property type="match status" value="1"/>
</dbReference>
<evidence type="ECO:0000256" key="7">
    <source>
        <dbReference type="SAM" id="MobiDB-lite"/>
    </source>
</evidence>
<dbReference type="PROSITE" id="PS50011">
    <property type="entry name" value="PROTEIN_KINASE_DOM"/>
    <property type="match status" value="1"/>
</dbReference>
<protein>
    <submittedName>
        <fullName evidence="9">Kinase-like protein</fullName>
    </submittedName>
</protein>
<keyword evidence="2" id="KW-0808">Transferase</keyword>
<evidence type="ECO:0000256" key="1">
    <source>
        <dbReference type="ARBA" id="ARBA00022527"/>
    </source>
</evidence>
<proteinExistence type="predicted"/>
<name>A0A1Y1VDE0_9FUNG</name>
<sequence>MNTGTQNYGYNNGNNSYYSNINDYTEKVNNKNHNTKAYEKKSISKTGSKECKNYSNNYKFTKEYKPKTEEEKYNKIMMRNIEKARLVKRRGAKNKGYDDDNNDYIVVEHELIDDRYYVLKQVGKGSFGLVVSTIDINTKRNYAVKIIKNKSSFYSQAQIEIKILDFINKNDPNDEFNVVKLRRYFVWHHHLCLVYDMLYHNLYELEKETQFNGIPLDTIRKYSYQLLVALKFLSDPQVNIIHCDLKPENILICSKDSDKLQLIDFGSSCFYNERTYTYIQSRFYRSPEVLLNHSYSTAIDMWSLGCTLMELLTGEPLFNGCDEYDQIYAISKVLGPPPQHMIDKTPVSKLKKILVKTSNGRYQIGSRHMVRPRRTIWEIIKTKMDKTRENAKHLKQTSSENSNITIPSVTDYIRFKDLIENMLNYDPEKRIKPDEALKHPFFRHNTGYKYDQYFQNSQNSNSYIPRINLMPRNPYAASIISHSQQKKNITTQNNALNNSNNNGNDNNNNNANMGKNNNNKAINKNYQDTNLKNYSSINNNSYLTYNNIIQNNNNVDEPMEYYNNKNAISKVSTTTSTNQGNENNFYCKDYFYKLKNTSSTTECEVRNTNIENFNNLDSTINNDNNNDNSNNNINNTSYLSDNNSNNLGYNTSSRKSSCSDKSNIDTIDSCISFSYPHSNSTDSIILTSVISSISTSSSSSSSYESSLESSSYSSSDLTSESSS</sequence>
<gene>
    <name evidence="9" type="ORF">BCR36DRAFT_349183</name>
</gene>
<evidence type="ECO:0000256" key="3">
    <source>
        <dbReference type="ARBA" id="ARBA00022741"/>
    </source>
</evidence>
<dbReference type="InterPro" id="IPR017441">
    <property type="entry name" value="Protein_kinase_ATP_BS"/>
</dbReference>
<dbReference type="Gene3D" id="3.30.200.20">
    <property type="entry name" value="Phosphorylase Kinase, domain 1"/>
    <property type="match status" value="1"/>
</dbReference>
<evidence type="ECO:0000313" key="10">
    <source>
        <dbReference type="Proteomes" id="UP000193719"/>
    </source>
</evidence>
<dbReference type="PANTHER" id="PTHR24058">
    <property type="entry name" value="DUAL SPECIFICITY PROTEIN KINASE"/>
    <property type="match status" value="1"/>
</dbReference>
<keyword evidence="4 9" id="KW-0418">Kinase</keyword>
<evidence type="ECO:0000259" key="8">
    <source>
        <dbReference type="PROSITE" id="PS50011"/>
    </source>
</evidence>
<dbReference type="InterPro" id="IPR050494">
    <property type="entry name" value="Ser_Thr_dual-spec_kinase"/>
</dbReference>
<accession>A0A1Y1VDE0</accession>
<keyword evidence="10" id="KW-1185">Reference proteome</keyword>
<dbReference type="PROSITE" id="PS00107">
    <property type="entry name" value="PROTEIN_KINASE_ATP"/>
    <property type="match status" value="1"/>
</dbReference>